<keyword evidence="1" id="KW-1133">Transmembrane helix</keyword>
<protein>
    <submittedName>
        <fullName evidence="2">Uncharacterized protein</fullName>
    </submittedName>
</protein>
<dbReference type="EMBL" id="CP000002">
    <property type="protein sequence ID" value="AAU25499.1"/>
    <property type="molecule type" value="Genomic_DNA"/>
</dbReference>
<evidence type="ECO:0000313" key="2">
    <source>
        <dbReference type="EMBL" id="AAU25499.1"/>
    </source>
</evidence>
<keyword evidence="1" id="KW-0812">Transmembrane</keyword>
<feature type="transmembrane region" description="Helical" evidence="1">
    <location>
        <begin position="74"/>
        <end position="93"/>
    </location>
</feature>
<sequence>MMAFVKVLLTTAFLTGAFAGFLWAFSKEKGDGFFSEMAADGSGVFTLFGLIGLLNVKLLKAISPKLLHDRSFRCISFILAVVLLMMSIFIWLIDF</sequence>
<dbReference type="STRING" id="279010.BL03860"/>
<dbReference type="Proteomes" id="UP000000606">
    <property type="component" value="Chromosome"/>
</dbReference>
<gene>
    <name evidence="2" type="ordered locus">BL03860</name>
</gene>
<name>Q62P12_BACLD</name>
<keyword evidence="1" id="KW-0472">Membrane</keyword>
<proteinExistence type="predicted"/>
<reference evidence="2 3" key="1">
    <citation type="journal article" date="2004" name="Genome Biol.">
        <title>Complete genome sequence of the industrial bacterium Bacillus licheniformis and comparisons with closely related Bacillus species.</title>
        <authorList>
            <person name="Rey M.W."/>
            <person name="Ramaiya P."/>
            <person name="Nelson B.A."/>
            <person name="Brody-Karpin S.D."/>
            <person name="Zaretsky E.J."/>
            <person name="Tang M."/>
            <person name="Lopez de Leon A."/>
            <person name="Xiang H."/>
            <person name="Gusti V."/>
            <person name="Clausen I.G."/>
            <person name="Olsen P.B."/>
            <person name="Rasmussen M.D."/>
            <person name="Andersen J.T."/>
            <person name="Jorgensen P.L."/>
            <person name="Larsen T.S."/>
            <person name="Sorokin A."/>
            <person name="Bolotin A."/>
            <person name="Lapidus A."/>
            <person name="Galleron N."/>
            <person name="Ehrlich S.D."/>
            <person name="Berka R.M."/>
        </authorList>
    </citation>
    <scope>NUCLEOTIDE SEQUENCE [LARGE SCALE GENOMIC DNA]</scope>
    <source>
        <strain evidence="3">ATCC 14580 / DSM 13 / JCM 2505 / CCUG 7422 / NBRC 12200 / NCIMB 9375 / NCTC 10341 / NRRL NRS-1264 / Gibson 46</strain>
    </source>
</reference>
<accession>Q62P12</accession>
<keyword evidence="3" id="KW-1185">Reference proteome</keyword>
<dbReference type="HOGENOM" id="CLU_2380229_0_0_9"/>
<dbReference type="KEGG" id="bli:BL03860"/>
<evidence type="ECO:0000313" key="3">
    <source>
        <dbReference type="Proteomes" id="UP000000606"/>
    </source>
</evidence>
<dbReference type="AlphaFoldDB" id="Q62P12"/>
<organism evidence="2 3">
    <name type="scientific">Bacillus licheniformis (strain ATCC 14580 / DSM 13 / JCM 2505 / CCUG 7422 / NBRC 12200 / NCIMB 9375 / NCTC 10341 / NRRL NRS-1264 / Gibson 46)</name>
    <dbReference type="NCBI Taxonomy" id="279010"/>
    <lineage>
        <taxon>Bacteria</taxon>
        <taxon>Bacillati</taxon>
        <taxon>Bacillota</taxon>
        <taxon>Bacilli</taxon>
        <taxon>Bacillales</taxon>
        <taxon>Bacillaceae</taxon>
        <taxon>Bacillus</taxon>
    </lineage>
</organism>
<feature type="transmembrane region" description="Helical" evidence="1">
    <location>
        <begin position="43"/>
        <end position="62"/>
    </location>
</feature>
<evidence type="ECO:0000256" key="1">
    <source>
        <dbReference type="SAM" id="Phobius"/>
    </source>
</evidence>